<keyword evidence="5 9" id="KW-0808">Transferase</keyword>
<accession>A0A4R6U864</accession>
<evidence type="ECO:0000256" key="5">
    <source>
        <dbReference type="ARBA" id="ARBA00022679"/>
    </source>
</evidence>
<evidence type="ECO:0000256" key="3">
    <source>
        <dbReference type="ARBA" id="ARBA00018323"/>
    </source>
</evidence>
<dbReference type="PANTHER" id="PTHR45790:SF3">
    <property type="entry name" value="S-ADENOSYL-L-METHIONINE-DEPENDENT UROPORPHYRINOGEN III METHYLTRANSFERASE, CHLOROPLASTIC"/>
    <property type="match status" value="1"/>
</dbReference>
<dbReference type="InterPro" id="IPR014777">
    <property type="entry name" value="4pyrrole_Mease_sub1"/>
</dbReference>
<evidence type="ECO:0000256" key="8">
    <source>
        <dbReference type="ARBA" id="ARBA00079776"/>
    </source>
</evidence>
<evidence type="ECO:0000256" key="6">
    <source>
        <dbReference type="ARBA" id="ARBA00022691"/>
    </source>
</evidence>
<dbReference type="NCBIfam" id="TIGR01469">
    <property type="entry name" value="cobA_cysG_Cterm"/>
    <property type="match status" value="1"/>
</dbReference>
<evidence type="ECO:0000256" key="4">
    <source>
        <dbReference type="ARBA" id="ARBA00022603"/>
    </source>
</evidence>
<comment type="caution">
    <text evidence="11">The sequence shown here is derived from an EMBL/GenBank/DDBJ whole genome shotgun (WGS) entry which is preliminary data.</text>
</comment>
<dbReference type="Pfam" id="PF00590">
    <property type="entry name" value="TP_methylase"/>
    <property type="match status" value="1"/>
</dbReference>
<dbReference type="Gene3D" id="3.30.950.10">
    <property type="entry name" value="Methyltransferase, Cobalt-precorrin-4 Transmethylase, Domain 2"/>
    <property type="match status" value="1"/>
</dbReference>
<dbReference type="OrthoDB" id="9815856at2"/>
<gene>
    <name evidence="11" type="ORF">EV213_101157</name>
</gene>
<dbReference type="SUPFAM" id="SSF53790">
    <property type="entry name" value="Tetrapyrrole methylase"/>
    <property type="match status" value="1"/>
</dbReference>
<dbReference type="EMBL" id="SNYJ01000001">
    <property type="protein sequence ID" value="TDQ42728.1"/>
    <property type="molecule type" value="Genomic_DNA"/>
</dbReference>
<dbReference type="GO" id="GO:0032259">
    <property type="term" value="P:methylation"/>
    <property type="evidence" value="ECO:0007669"/>
    <property type="project" value="UniProtKB-KW"/>
</dbReference>
<protein>
    <recommendedName>
        <fullName evidence="3">Uroporphyrinogen-III C-methyltransferase</fullName>
        <ecNumber evidence="2">2.1.1.107</ecNumber>
    </recommendedName>
    <alternativeName>
        <fullName evidence="8">Uroporphyrinogen III methylase</fullName>
    </alternativeName>
</protein>
<dbReference type="RefSeq" id="WP_133578566.1">
    <property type="nucleotide sequence ID" value="NZ_SNYJ01000001.1"/>
</dbReference>
<dbReference type="Proteomes" id="UP000295632">
    <property type="component" value="Unassembled WGS sequence"/>
</dbReference>
<dbReference type="InterPro" id="IPR000878">
    <property type="entry name" value="4pyrrol_Mease"/>
</dbReference>
<evidence type="ECO:0000259" key="10">
    <source>
        <dbReference type="Pfam" id="PF00590"/>
    </source>
</evidence>
<dbReference type="NCBIfam" id="NF004790">
    <property type="entry name" value="PRK06136.1"/>
    <property type="match status" value="1"/>
</dbReference>
<evidence type="ECO:0000313" key="11">
    <source>
        <dbReference type="EMBL" id="TDQ42728.1"/>
    </source>
</evidence>
<dbReference type="GO" id="GO:0019354">
    <property type="term" value="P:siroheme biosynthetic process"/>
    <property type="evidence" value="ECO:0007669"/>
    <property type="project" value="InterPro"/>
</dbReference>
<keyword evidence="4 9" id="KW-0489">Methyltransferase</keyword>
<dbReference type="Gene3D" id="3.40.1010.10">
    <property type="entry name" value="Cobalt-precorrin-4 Transmethylase, Domain 1"/>
    <property type="match status" value="1"/>
</dbReference>
<dbReference type="FunFam" id="3.30.950.10:FF:000001">
    <property type="entry name" value="Siroheme synthase"/>
    <property type="match status" value="1"/>
</dbReference>
<dbReference type="GO" id="GO:0004851">
    <property type="term" value="F:uroporphyrin-III C-methyltransferase activity"/>
    <property type="evidence" value="ECO:0007669"/>
    <property type="project" value="UniProtKB-EC"/>
</dbReference>
<comment type="similarity">
    <text evidence="1 9">Belongs to the precorrin methyltransferase family.</text>
</comment>
<evidence type="ECO:0000256" key="9">
    <source>
        <dbReference type="RuleBase" id="RU003960"/>
    </source>
</evidence>
<keyword evidence="7" id="KW-0627">Porphyrin biosynthesis</keyword>
<dbReference type="InterPro" id="IPR050161">
    <property type="entry name" value="Siro_Cobalamin_biosynth"/>
</dbReference>
<dbReference type="PROSITE" id="PS00840">
    <property type="entry name" value="SUMT_2"/>
    <property type="match status" value="1"/>
</dbReference>
<proteinExistence type="inferred from homology"/>
<dbReference type="EC" id="2.1.1.107" evidence="2"/>
<evidence type="ECO:0000256" key="7">
    <source>
        <dbReference type="ARBA" id="ARBA00023244"/>
    </source>
</evidence>
<dbReference type="PROSITE" id="PS00839">
    <property type="entry name" value="SUMT_1"/>
    <property type="match status" value="1"/>
</dbReference>
<dbReference type="InterPro" id="IPR035996">
    <property type="entry name" value="4pyrrol_Methylase_sf"/>
</dbReference>
<keyword evidence="6" id="KW-0949">S-adenosyl-L-methionine</keyword>
<reference evidence="11 12" key="1">
    <citation type="submission" date="2019-03" db="EMBL/GenBank/DDBJ databases">
        <title>Genomic Encyclopedia of Type Strains, Phase IV (KMG-IV): sequencing the most valuable type-strain genomes for metagenomic binning, comparative biology and taxonomic classification.</title>
        <authorList>
            <person name="Goeker M."/>
        </authorList>
    </citation>
    <scope>NUCLEOTIDE SEQUENCE [LARGE SCALE GENOMIC DNA]</scope>
    <source>
        <strain evidence="11 12">DSM 28697</strain>
    </source>
</reference>
<evidence type="ECO:0000256" key="2">
    <source>
        <dbReference type="ARBA" id="ARBA00012162"/>
    </source>
</evidence>
<evidence type="ECO:0000256" key="1">
    <source>
        <dbReference type="ARBA" id="ARBA00005879"/>
    </source>
</evidence>
<evidence type="ECO:0000313" key="12">
    <source>
        <dbReference type="Proteomes" id="UP000295632"/>
    </source>
</evidence>
<dbReference type="InterPro" id="IPR003043">
    <property type="entry name" value="Uropor_MeTrfase_CS"/>
</dbReference>
<dbReference type="PANTHER" id="PTHR45790">
    <property type="entry name" value="SIROHEME SYNTHASE-RELATED"/>
    <property type="match status" value="1"/>
</dbReference>
<keyword evidence="12" id="KW-1185">Reference proteome</keyword>
<dbReference type="InterPro" id="IPR006366">
    <property type="entry name" value="CobA/CysG_C"/>
</dbReference>
<sequence>MTEGFVFIVGAGPGDPDLITVKGLKAIQSADVLLYDRLAAKELIQHTRKQCEKIYVGKQPGGHRTTQEEIHELLLSKARQGKIVTRLKGGDPMIFGRGAEEAHALSSAGVRYEIIPGISSGSAVPTAVGIPLTFRGISQSVTFVTGHAQDERLEPNWRALAQATDTLVIYMGVAKSESITTQLSEGGLSTLTPAAIIQWGTTEKQKTVITTLGDLPEAIQTDEIQAPAIIIIGQVVSCAVTRDSIAEKAFDHQASL</sequence>
<dbReference type="FunFam" id="3.40.1010.10:FF:000001">
    <property type="entry name" value="Siroheme synthase"/>
    <property type="match status" value="1"/>
</dbReference>
<feature type="domain" description="Tetrapyrrole methylase" evidence="10">
    <location>
        <begin position="6"/>
        <end position="215"/>
    </location>
</feature>
<dbReference type="InterPro" id="IPR014776">
    <property type="entry name" value="4pyrrole_Mease_sub2"/>
</dbReference>
<dbReference type="CDD" id="cd11642">
    <property type="entry name" value="SUMT"/>
    <property type="match status" value="1"/>
</dbReference>
<name>A0A4R6U864_9BACI</name>
<organism evidence="11 12">
    <name type="scientific">Aureibacillus halotolerans</name>
    <dbReference type="NCBI Taxonomy" id="1508390"/>
    <lineage>
        <taxon>Bacteria</taxon>
        <taxon>Bacillati</taxon>
        <taxon>Bacillota</taxon>
        <taxon>Bacilli</taxon>
        <taxon>Bacillales</taxon>
        <taxon>Bacillaceae</taxon>
        <taxon>Aureibacillus</taxon>
    </lineage>
</organism>
<dbReference type="AlphaFoldDB" id="A0A4R6U864"/>